<organism evidence="1 2">
    <name type="scientific">Mixta intestinalis</name>
    <dbReference type="NCBI Taxonomy" id="1615494"/>
    <lineage>
        <taxon>Bacteria</taxon>
        <taxon>Pseudomonadati</taxon>
        <taxon>Pseudomonadota</taxon>
        <taxon>Gammaproteobacteria</taxon>
        <taxon>Enterobacterales</taxon>
        <taxon>Erwiniaceae</taxon>
        <taxon>Mixta</taxon>
    </lineage>
</organism>
<dbReference type="InterPro" id="IPR036515">
    <property type="entry name" value="Transposase_17_sf"/>
</dbReference>
<gene>
    <name evidence="1" type="ORF">C7M51_01705</name>
</gene>
<dbReference type="Proteomes" id="UP000464053">
    <property type="component" value="Chromosome"/>
</dbReference>
<name>A0A6P1Q069_9GAMM</name>
<dbReference type="EMBL" id="CP028271">
    <property type="protein sequence ID" value="QHM71418.1"/>
    <property type="molecule type" value="Genomic_DNA"/>
</dbReference>
<proteinExistence type="predicted"/>
<reference evidence="1 2" key="1">
    <citation type="submission" date="2018-03" db="EMBL/GenBank/DDBJ databases">
        <title>Pantoea intestinalis SRCM103226 isolated form the mealworm.</title>
        <authorList>
            <person name="Jeong D.-Y."/>
            <person name="Kim J.W."/>
        </authorList>
    </citation>
    <scope>NUCLEOTIDE SEQUENCE [LARGE SCALE GENOMIC DNA]</scope>
    <source>
        <strain evidence="1 2">SRCM103226</strain>
    </source>
</reference>
<dbReference type="GO" id="GO:0004803">
    <property type="term" value="F:transposase activity"/>
    <property type="evidence" value="ECO:0007669"/>
    <property type="project" value="InterPro"/>
</dbReference>
<sequence>MECLKGKSSLMLYEQFSDLKFKYRNREFCCWDYYVNTVGENTAKLQDNIKYQLEQDN</sequence>
<protein>
    <submittedName>
        <fullName evidence="1">Uncharacterized protein</fullName>
    </submittedName>
</protein>
<dbReference type="KEGG" id="mint:C7M51_01705"/>
<dbReference type="GO" id="GO:0003677">
    <property type="term" value="F:DNA binding"/>
    <property type="evidence" value="ECO:0007669"/>
    <property type="project" value="InterPro"/>
</dbReference>
<evidence type="ECO:0000313" key="2">
    <source>
        <dbReference type="Proteomes" id="UP000464053"/>
    </source>
</evidence>
<dbReference type="AlphaFoldDB" id="A0A6P1Q069"/>
<keyword evidence="2" id="KW-1185">Reference proteome</keyword>
<dbReference type="GO" id="GO:0006313">
    <property type="term" value="P:DNA transposition"/>
    <property type="evidence" value="ECO:0007669"/>
    <property type="project" value="InterPro"/>
</dbReference>
<dbReference type="SUPFAM" id="SSF143422">
    <property type="entry name" value="Transposase IS200-like"/>
    <property type="match status" value="1"/>
</dbReference>
<evidence type="ECO:0000313" key="1">
    <source>
        <dbReference type="EMBL" id="QHM71418.1"/>
    </source>
</evidence>
<accession>A0A6P1Q069</accession>